<dbReference type="PANTHER" id="PTHR46796">
    <property type="entry name" value="HTH-TYPE TRANSCRIPTIONAL ACTIVATOR RHAS-RELATED"/>
    <property type="match status" value="1"/>
</dbReference>
<gene>
    <name evidence="5" type="ORF">CLV70_104426</name>
</gene>
<dbReference type="GO" id="GO:0003700">
    <property type="term" value="F:DNA-binding transcription factor activity"/>
    <property type="evidence" value="ECO:0007669"/>
    <property type="project" value="InterPro"/>
</dbReference>
<dbReference type="InterPro" id="IPR011051">
    <property type="entry name" value="RmlC_Cupin_sf"/>
</dbReference>
<name>A0A2T0SBS2_9ACTN</name>
<feature type="domain" description="HTH araC/xylS-type" evidence="4">
    <location>
        <begin position="204"/>
        <end position="302"/>
    </location>
</feature>
<dbReference type="PROSITE" id="PS00041">
    <property type="entry name" value="HTH_ARAC_FAMILY_1"/>
    <property type="match status" value="1"/>
</dbReference>
<evidence type="ECO:0000256" key="3">
    <source>
        <dbReference type="ARBA" id="ARBA00023163"/>
    </source>
</evidence>
<evidence type="ECO:0000313" key="5">
    <source>
        <dbReference type="EMBL" id="PRY30874.1"/>
    </source>
</evidence>
<evidence type="ECO:0000313" key="6">
    <source>
        <dbReference type="Proteomes" id="UP000239209"/>
    </source>
</evidence>
<evidence type="ECO:0000256" key="1">
    <source>
        <dbReference type="ARBA" id="ARBA00023015"/>
    </source>
</evidence>
<dbReference type="InterPro" id="IPR050204">
    <property type="entry name" value="AraC_XylS_family_regulators"/>
</dbReference>
<keyword evidence="2 5" id="KW-0238">DNA-binding</keyword>
<dbReference type="SMART" id="SM00342">
    <property type="entry name" value="HTH_ARAC"/>
    <property type="match status" value="1"/>
</dbReference>
<dbReference type="InterPro" id="IPR014710">
    <property type="entry name" value="RmlC-like_jellyroll"/>
</dbReference>
<keyword evidence="1" id="KW-0805">Transcription regulation</keyword>
<accession>A0A2T0SBS2</accession>
<dbReference type="EMBL" id="PVZG01000004">
    <property type="protein sequence ID" value="PRY30874.1"/>
    <property type="molecule type" value="Genomic_DNA"/>
</dbReference>
<dbReference type="Pfam" id="PF12833">
    <property type="entry name" value="HTH_18"/>
    <property type="match status" value="1"/>
</dbReference>
<evidence type="ECO:0000256" key="2">
    <source>
        <dbReference type="ARBA" id="ARBA00023125"/>
    </source>
</evidence>
<dbReference type="Pfam" id="PF12852">
    <property type="entry name" value="Cupin_6"/>
    <property type="match status" value="1"/>
</dbReference>
<dbReference type="Proteomes" id="UP000239209">
    <property type="component" value="Unassembled WGS sequence"/>
</dbReference>
<comment type="caution">
    <text evidence="5">The sequence shown here is derived from an EMBL/GenBank/DDBJ whole genome shotgun (WGS) entry which is preliminary data.</text>
</comment>
<organism evidence="5 6">
    <name type="scientific">Pseudosporangium ferrugineum</name>
    <dbReference type="NCBI Taxonomy" id="439699"/>
    <lineage>
        <taxon>Bacteria</taxon>
        <taxon>Bacillati</taxon>
        <taxon>Actinomycetota</taxon>
        <taxon>Actinomycetes</taxon>
        <taxon>Micromonosporales</taxon>
        <taxon>Micromonosporaceae</taxon>
        <taxon>Pseudosporangium</taxon>
    </lineage>
</organism>
<dbReference type="RefSeq" id="WP_211303733.1">
    <property type="nucleotide sequence ID" value="NZ_PVZG01000004.1"/>
</dbReference>
<dbReference type="GO" id="GO:0043565">
    <property type="term" value="F:sequence-specific DNA binding"/>
    <property type="evidence" value="ECO:0007669"/>
    <property type="project" value="InterPro"/>
</dbReference>
<dbReference type="SUPFAM" id="SSF51182">
    <property type="entry name" value="RmlC-like cupins"/>
    <property type="match status" value="1"/>
</dbReference>
<dbReference type="Gene3D" id="2.60.120.10">
    <property type="entry name" value="Jelly Rolls"/>
    <property type="match status" value="1"/>
</dbReference>
<dbReference type="SUPFAM" id="SSF46689">
    <property type="entry name" value="Homeodomain-like"/>
    <property type="match status" value="2"/>
</dbReference>
<dbReference type="AlphaFoldDB" id="A0A2T0SBS2"/>
<proteinExistence type="predicted"/>
<protein>
    <submittedName>
        <fullName evidence="5">AraC-like DNA-binding protein</fullName>
    </submittedName>
</protein>
<dbReference type="InterPro" id="IPR009057">
    <property type="entry name" value="Homeodomain-like_sf"/>
</dbReference>
<dbReference type="Gene3D" id="1.10.10.60">
    <property type="entry name" value="Homeodomain-like"/>
    <property type="match status" value="1"/>
</dbReference>
<sequence length="311" mass="33747">MDLVTEVLRVSGMKGSVGARMEAGTHWHAELANYRGIAAHAVLSGGAWLVMGDGRHVRLAAGDVVLVPPGAPHGLTDVPDGGPSMREATVCPPRDGRTVFLGSGPARTRLFTIYYDCNHLTRTQVLDELPDPFHFQGGESGAAYLDDIVRLLGRELARPQLATGAVIESLVDLILIQLVRGWLSGRTAQPRGTWLGWVDDPVVREAVERIHADPAADWTTTTLAASMHVSRATLARRFQTAMSRSPASYLTQWRMDLAAVDLRDTRDPVEAVAARVGYRSVPSFTRAFVRDRGMTPGAFRLAPRRLAPDAG</sequence>
<dbReference type="PROSITE" id="PS01124">
    <property type="entry name" value="HTH_ARAC_FAMILY_2"/>
    <property type="match status" value="1"/>
</dbReference>
<keyword evidence="3" id="KW-0804">Transcription</keyword>
<dbReference type="InterPro" id="IPR018060">
    <property type="entry name" value="HTH_AraC"/>
</dbReference>
<dbReference type="PANTHER" id="PTHR46796:SF13">
    <property type="entry name" value="HTH-TYPE TRANSCRIPTIONAL ACTIVATOR RHAS"/>
    <property type="match status" value="1"/>
</dbReference>
<reference evidence="5 6" key="1">
    <citation type="submission" date="2018-03" db="EMBL/GenBank/DDBJ databases">
        <title>Genomic Encyclopedia of Archaeal and Bacterial Type Strains, Phase II (KMG-II): from individual species to whole genera.</title>
        <authorList>
            <person name="Goeker M."/>
        </authorList>
    </citation>
    <scope>NUCLEOTIDE SEQUENCE [LARGE SCALE GENOMIC DNA]</scope>
    <source>
        <strain evidence="5 6">DSM 45348</strain>
    </source>
</reference>
<keyword evidence="6" id="KW-1185">Reference proteome</keyword>
<dbReference type="InterPro" id="IPR032783">
    <property type="entry name" value="AraC_lig"/>
</dbReference>
<evidence type="ECO:0000259" key="4">
    <source>
        <dbReference type="PROSITE" id="PS01124"/>
    </source>
</evidence>
<dbReference type="InterPro" id="IPR018062">
    <property type="entry name" value="HTH_AraC-typ_CS"/>
</dbReference>